<sequence>MKRPTLQSIGTALASAGLIANLAGLGMLAMSTSALAAQQATAVQHSADEWGADTSSAITQQWANPRYIGDRDRSSAAYEQMQNISVTVAQTKDITNQGIVVKWSGASPTPAGVLTSSFFQVMQCWGDDSTGPTAQQCQWGGVSKAIGAMLGDRVGTRSLKIDEDPAQDYTDEYKVPPPRTNPNLKAYTVPFTAVDGTTVTDPQDYFTSGTTNELSALRTSADGTGVAVFTAQTALEAPHLGCGQVMTNGKPRSCWLVVVPRGTTTANGTSVSDLADGTLTGSPLTATNWANRLVFPLSFQAIGANCPLGNAEQRLVGHEVFSDAMTSWQSSLCASGTTYGWSQIGDSEARTQLVSSTNGAAHLGVISTPISSSARGTNILKYAPIARNALVIGYNIERSIKFNSDRLDASGTPIESLTLNARLVAKLLTQSYRADVPSATADPVKSNPYSIVTDPEFVQLNPEFSDFLETAAPEGLLVSLGSSDANAQVWRWLRADADAKSFLEGKDDGYGMRINPAYIALNLATEDTDSFPKADLSSFRYNDLVPEPGYGTLDLRPYMSDMQDAAIKIQRGESGSKVVWDQFRLPPAFVSGGAQLPGQRFEIGITTLTAAERFGLRTAKIVNASGAAISPTATSINAAIDDFTASSDESSVRVFSPQTKDSGAYPLAAVSYAAVNVCKSTAAERKAYAGFLTYAAGSGQITGHAKGQLPPGYIPLSSADTNALASLSTLLRDDAAIDKLCPADTATEPKTTAEKKEKKNKDEAPSPDSTSAATAPVSPSADLPTDVSAPAPTASPAAGGTAAQVATIDPITTAKISTNAWRVGAAGTLSMGVPCMILGPWLLRRSRRLPN</sequence>
<dbReference type="SUPFAM" id="SSF53850">
    <property type="entry name" value="Periplasmic binding protein-like II"/>
    <property type="match status" value="1"/>
</dbReference>
<feature type="signal peptide" evidence="2">
    <location>
        <begin position="1"/>
        <end position="36"/>
    </location>
</feature>
<keyword evidence="4" id="KW-1185">Reference proteome</keyword>
<evidence type="ECO:0000256" key="1">
    <source>
        <dbReference type="SAM" id="MobiDB-lite"/>
    </source>
</evidence>
<feature type="chain" id="PRO_5022131693" description="PBP domain-containing protein" evidence="2">
    <location>
        <begin position="37"/>
        <end position="851"/>
    </location>
</feature>
<keyword evidence="2" id="KW-0732">Signal</keyword>
<dbReference type="OrthoDB" id="5107506at2"/>
<reference evidence="3 4" key="1">
    <citation type="submission" date="2019-06" db="EMBL/GenBank/DDBJ databases">
        <title>Sequencing the genomes of 1000 actinobacteria strains.</title>
        <authorList>
            <person name="Klenk H.-P."/>
        </authorList>
    </citation>
    <scope>NUCLEOTIDE SEQUENCE [LARGE SCALE GENOMIC DNA]</scope>
    <source>
        <strain evidence="3 4">DSM 10596</strain>
    </source>
</reference>
<protein>
    <recommendedName>
        <fullName evidence="5">PBP domain-containing protein</fullName>
    </recommendedName>
</protein>
<feature type="compositionally biased region" description="Basic and acidic residues" evidence="1">
    <location>
        <begin position="751"/>
        <end position="764"/>
    </location>
</feature>
<evidence type="ECO:0000313" key="3">
    <source>
        <dbReference type="EMBL" id="TQK77213.1"/>
    </source>
</evidence>
<evidence type="ECO:0000256" key="2">
    <source>
        <dbReference type="SAM" id="SignalP"/>
    </source>
</evidence>
<evidence type="ECO:0008006" key="5">
    <source>
        <dbReference type="Google" id="ProtNLM"/>
    </source>
</evidence>
<dbReference type="AlphaFoldDB" id="A0A542SRI5"/>
<gene>
    <name evidence="3" type="ORF">FB389_1929</name>
</gene>
<accession>A0A542SRI5</accession>
<feature type="region of interest" description="Disordered" evidence="1">
    <location>
        <begin position="742"/>
        <end position="803"/>
    </location>
</feature>
<evidence type="ECO:0000313" key="4">
    <source>
        <dbReference type="Proteomes" id="UP000316181"/>
    </source>
</evidence>
<name>A0A542SRI5_9MICO</name>
<dbReference type="Proteomes" id="UP000316181">
    <property type="component" value="Unassembled WGS sequence"/>
</dbReference>
<comment type="caution">
    <text evidence="3">The sequence shown here is derived from an EMBL/GenBank/DDBJ whole genome shotgun (WGS) entry which is preliminary data.</text>
</comment>
<feature type="compositionally biased region" description="Low complexity" evidence="1">
    <location>
        <begin position="766"/>
        <end position="803"/>
    </location>
</feature>
<dbReference type="EMBL" id="VFNV01000001">
    <property type="protein sequence ID" value="TQK77213.1"/>
    <property type="molecule type" value="Genomic_DNA"/>
</dbReference>
<dbReference type="Gene3D" id="3.40.190.10">
    <property type="entry name" value="Periplasmic binding protein-like II"/>
    <property type="match status" value="1"/>
</dbReference>
<organism evidence="3 4">
    <name type="scientific">Rarobacter incanus</name>
    <dbReference type="NCBI Taxonomy" id="153494"/>
    <lineage>
        <taxon>Bacteria</taxon>
        <taxon>Bacillati</taxon>
        <taxon>Actinomycetota</taxon>
        <taxon>Actinomycetes</taxon>
        <taxon>Micrococcales</taxon>
        <taxon>Rarobacteraceae</taxon>
        <taxon>Rarobacter</taxon>
    </lineage>
</organism>
<proteinExistence type="predicted"/>
<dbReference type="RefSeq" id="WP_142113031.1">
    <property type="nucleotide sequence ID" value="NZ_BAAATB010000006.1"/>
</dbReference>